<name>A0A1I0J161_9PSED</name>
<evidence type="ECO:0000313" key="2">
    <source>
        <dbReference type="Proteomes" id="UP000182332"/>
    </source>
</evidence>
<sequence length="44" mass="4855">MHTHNPQINTRPDASGLHLAHSMTRQVMSSNETAALSENLQEQA</sequence>
<reference evidence="1 2" key="1">
    <citation type="submission" date="2016-10" db="EMBL/GenBank/DDBJ databases">
        <authorList>
            <person name="de Groot N.N."/>
        </authorList>
    </citation>
    <scope>NUCLEOTIDE SEQUENCE [LARGE SCALE GENOMIC DNA]</scope>
    <source>
        <strain evidence="1 2">DSM 11363</strain>
    </source>
</reference>
<dbReference type="EMBL" id="FOHW01000045">
    <property type="protein sequence ID" value="SEU02774.1"/>
    <property type="molecule type" value="Genomic_DNA"/>
</dbReference>
<gene>
    <name evidence="1" type="ORF">SAMN05216197_1452</name>
</gene>
<organism evidence="1 2">
    <name type="scientific">Pseudomonas graminis</name>
    <dbReference type="NCBI Taxonomy" id="158627"/>
    <lineage>
        <taxon>Bacteria</taxon>
        <taxon>Pseudomonadati</taxon>
        <taxon>Pseudomonadota</taxon>
        <taxon>Gammaproteobacteria</taxon>
        <taxon>Pseudomonadales</taxon>
        <taxon>Pseudomonadaceae</taxon>
        <taxon>Pseudomonas</taxon>
    </lineage>
</organism>
<protein>
    <submittedName>
        <fullName evidence="1">Uncharacterized protein</fullName>
    </submittedName>
</protein>
<dbReference type="AlphaFoldDB" id="A0A1I0J161"/>
<evidence type="ECO:0000313" key="1">
    <source>
        <dbReference type="EMBL" id="SEU02774.1"/>
    </source>
</evidence>
<proteinExistence type="predicted"/>
<accession>A0A1I0J161</accession>
<dbReference type="Proteomes" id="UP000182332">
    <property type="component" value="Unassembled WGS sequence"/>
</dbReference>